<dbReference type="InterPro" id="IPR007016">
    <property type="entry name" value="O-antigen_ligase-rel_domated"/>
</dbReference>
<dbReference type="Pfam" id="PF04932">
    <property type="entry name" value="Wzy_C"/>
    <property type="match status" value="1"/>
</dbReference>
<sequence length="429" mass="45784">MNSLPSPHPPLSPAVPVASRAALRLAELGVFVLTALVVNMPSGLLPFGVCLLGGTLLGWRSLRAGLATQGWSLRVLTGLTAVVIAMSVLSIVLFEPSVRDVENRSRFLVLPWAALWAYALQPRQVWLWRGALAGVFAAMLVAILQVMNGAERAEGWTNAIVFADIALMLLVVAIFCRPNGQVRWLLGAAVAAVAVIVLSGSRGVWLSLLVTLGVLVWGAPWQSARMRLLAFVGGAVVCVGLVLSVPGLTEQLRIGELQSDFQRYEVGDADSSAGARIERLHVAWDTLQAHPLTGVGVGRFDDAMRELPLCAGDTWLLRCHLGHAHNDLAEWGATQGIPGLLLLIAVYGVPLWMFVRLHRRSGQRQFRGPAAAGVMIVISYALCGLTQSMFAHQVSASFYAAMVGILAGLAARQAQQHATAASPLAQSAR</sequence>
<organism evidence="7 8">
    <name type="scientific">Xanthomonas campestris pv. campestris (strain 8004)</name>
    <dbReference type="NCBI Taxonomy" id="314565"/>
    <lineage>
        <taxon>Bacteria</taxon>
        <taxon>Pseudomonadati</taxon>
        <taxon>Pseudomonadota</taxon>
        <taxon>Gammaproteobacteria</taxon>
        <taxon>Lysobacterales</taxon>
        <taxon>Lysobacteraceae</taxon>
        <taxon>Xanthomonas</taxon>
    </lineage>
</organism>
<evidence type="ECO:0000256" key="5">
    <source>
        <dbReference type="SAM" id="Phobius"/>
    </source>
</evidence>
<evidence type="ECO:0000256" key="4">
    <source>
        <dbReference type="ARBA" id="ARBA00023136"/>
    </source>
</evidence>
<evidence type="ECO:0000256" key="3">
    <source>
        <dbReference type="ARBA" id="ARBA00022989"/>
    </source>
</evidence>
<feature type="transmembrane region" description="Helical" evidence="5">
    <location>
        <begin position="396"/>
        <end position="414"/>
    </location>
</feature>
<feature type="transmembrane region" description="Helical" evidence="5">
    <location>
        <begin position="228"/>
        <end position="248"/>
    </location>
</feature>
<keyword evidence="3 5" id="KW-1133">Transmembrane helix</keyword>
<dbReference type="Proteomes" id="UP000000420">
    <property type="component" value="Chromosome"/>
</dbReference>
<evidence type="ECO:0000313" key="8">
    <source>
        <dbReference type="Proteomes" id="UP000000420"/>
    </source>
</evidence>
<feature type="transmembrane region" description="Helical" evidence="5">
    <location>
        <begin position="369"/>
        <end position="390"/>
    </location>
</feature>
<protein>
    <recommendedName>
        <fullName evidence="6">O-antigen ligase-related domain-containing protein</fullName>
    </recommendedName>
</protein>
<name>A0A0H2XD87_XANC8</name>
<dbReference type="PANTHER" id="PTHR37422:SF23">
    <property type="entry name" value="TEICHURONIC ACID BIOSYNTHESIS PROTEIN TUAE"/>
    <property type="match status" value="1"/>
</dbReference>
<reference evidence="7 8" key="1">
    <citation type="journal article" date="2005" name="Genome Res.">
        <title>Comparative and functional genomic analyses of the pathogenicity of phytopathogen Xanthomonas campestris pv. campestris.</title>
        <authorList>
            <person name="Qian W."/>
            <person name="Jia Y."/>
            <person name="Ren S.X."/>
            <person name="He Y.Q."/>
            <person name="Feng J.X."/>
            <person name="Lu L.F."/>
            <person name="Sun Q."/>
            <person name="Ying G."/>
            <person name="Tang D.J."/>
            <person name="Tang H."/>
            <person name="Wu W."/>
            <person name="Hao P."/>
            <person name="Wang L."/>
            <person name="Jiang B.L."/>
            <person name="Zeng S."/>
            <person name="Gu W.Y."/>
            <person name="Lu G."/>
            <person name="Rong L."/>
            <person name="Tian Y."/>
            <person name="Yao Z."/>
            <person name="Fu G."/>
            <person name="Chen B."/>
            <person name="Fang R."/>
            <person name="Qiang B."/>
            <person name="Chen Z."/>
            <person name="Zhao G.P."/>
            <person name="Tang J.L."/>
            <person name="He C."/>
        </authorList>
    </citation>
    <scope>NUCLEOTIDE SEQUENCE [LARGE SCALE GENOMIC DNA]</scope>
    <source>
        <strain evidence="7 8">8004</strain>
    </source>
</reference>
<dbReference type="HOGENOM" id="CLU_049451_0_1_6"/>
<gene>
    <name evidence="7" type="ordered locus">XC_3815</name>
</gene>
<feature type="domain" description="O-antigen ligase-related" evidence="6">
    <location>
        <begin position="188"/>
        <end position="344"/>
    </location>
</feature>
<comment type="subcellular location">
    <subcellularLocation>
        <location evidence="1">Membrane</location>
        <topology evidence="1">Multi-pass membrane protein</topology>
    </subcellularLocation>
</comment>
<feature type="transmembrane region" description="Helical" evidence="5">
    <location>
        <begin position="156"/>
        <end position="175"/>
    </location>
</feature>
<feature type="transmembrane region" description="Helical" evidence="5">
    <location>
        <begin position="30"/>
        <end position="59"/>
    </location>
</feature>
<feature type="transmembrane region" description="Helical" evidence="5">
    <location>
        <begin position="71"/>
        <end position="93"/>
    </location>
</feature>
<evidence type="ECO:0000259" key="6">
    <source>
        <dbReference type="Pfam" id="PF04932"/>
    </source>
</evidence>
<keyword evidence="2 5" id="KW-0812">Transmembrane</keyword>
<feature type="transmembrane region" description="Helical" evidence="5">
    <location>
        <begin position="337"/>
        <end position="357"/>
    </location>
</feature>
<dbReference type="InterPro" id="IPR051533">
    <property type="entry name" value="WaaL-like"/>
</dbReference>
<dbReference type="KEGG" id="xcb:XC_3815"/>
<keyword evidence="4 5" id="KW-0472">Membrane</keyword>
<evidence type="ECO:0000256" key="1">
    <source>
        <dbReference type="ARBA" id="ARBA00004141"/>
    </source>
</evidence>
<feature type="transmembrane region" description="Helical" evidence="5">
    <location>
        <begin position="182"/>
        <end position="198"/>
    </location>
</feature>
<evidence type="ECO:0000256" key="2">
    <source>
        <dbReference type="ARBA" id="ARBA00022692"/>
    </source>
</evidence>
<feature type="transmembrane region" description="Helical" evidence="5">
    <location>
        <begin position="204"/>
        <end position="221"/>
    </location>
</feature>
<accession>A0A0H2XD87</accession>
<dbReference type="RefSeq" id="WP_011038827.1">
    <property type="nucleotide sequence ID" value="NC_007086.1"/>
</dbReference>
<dbReference type="AlphaFoldDB" id="A0A0H2XD87"/>
<dbReference type="EMBL" id="CP000050">
    <property type="protein sequence ID" value="AAY50855.1"/>
    <property type="molecule type" value="Genomic_DNA"/>
</dbReference>
<dbReference type="PANTHER" id="PTHR37422">
    <property type="entry name" value="TEICHURONIC ACID BIOSYNTHESIS PROTEIN TUAE"/>
    <property type="match status" value="1"/>
</dbReference>
<evidence type="ECO:0000313" key="7">
    <source>
        <dbReference type="EMBL" id="AAY50855.1"/>
    </source>
</evidence>
<dbReference type="GO" id="GO:0016020">
    <property type="term" value="C:membrane"/>
    <property type="evidence" value="ECO:0007669"/>
    <property type="project" value="UniProtKB-SubCell"/>
</dbReference>
<proteinExistence type="predicted"/>
<feature type="transmembrane region" description="Helical" evidence="5">
    <location>
        <begin position="127"/>
        <end position="144"/>
    </location>
</feature>
<feature type="transmembrane region" description="Helical" evidence="5">
    <location>
        <begin position="105"/>
        <end position="120"/>
    </location>
</feature>